<feature type="non-terminal residue" evidence="6">
    <location>
        <position position="84"/>
    </location>
</feature>
<name>A0AAW6XF18_9LACO</name>
<evidence type="ECO:0000256" key="1">
    <source>
        <dbReference type="ARBA" id="ARBA00001964"/>
    </source>
</evidence>
<dbReference type="EC" id="1.2.4.2" evidence="2"/>
<feature type="non-terminal residue" evidence="6">
    <location>
        <position position="1"/>
    </location>
</feature>
<evidence type="ECO:0000313" key="6">
    <source>
        <dbReference type="EMBL" id="MDK6503834.1"/>
    </source>
</evidence>
<dbReference type="InterPro" id="IPR011603">
    <property type="entry name" value="2oxoglutarate_DH_E1"/>
</dbReference>
<gene>
    <name evidence="6" type="ORF">QP235_11845</name>
</gene>
<proteinExistence type="predicted"/>
<dbReference type="PANTHER" id="PTHR23152">
    <property type="entry name" value="2-OXOGLUTARATE DEHYDROGENASE"/>
    <property type="match status" value="1"/>
</dbReference>
<dbReference type="InterPro" id="IPR042179">
    <property type="entry name" value="KGD_C_sf"/>
</dbReference>
<dbReference type="EMBL" id="JASOGN010000365">
    <property type="protein sequence ID" value="MDK6503834.1"/>
    <property type="molecule type" value="Genomic_DNA"/>
</dbReference>
<evidence type="ECO:0000259" key="5">
    <source>
        <dbReference type="Pfam" id="PF02779"/>
    </source>
</evidence>
<evidence type="ECO:0000256" key="3">
    <source>
        <dbReference type="ARBA" id="ARBA00023002"/>
    </source>
</evidence>
<evidence type="ECO:0000256" key="4">
    <source>
        <dbReference type="ARBA" id="ARBA00023052"/>
    </source>
</evidence>
<keyword evidence="4" id="KW-0786">Thiamine pyrophosphate</keyword>
<dbReference type="GO" id="GO:0004591">
    <property type="term" value="F:oxoglutarate dehydrogenase (succinyl-transferring) activity"/>
    <property type="evidence" value="ECO:0007669"/>
    <property type="project" value="UniProtKB-EC"/>
</dbReference>
<dbReference type="Proteomes" id="UP001230300">
    <property type="component" value="Unassembled WGS sequence"/>
</dbReference>
<sequence length="84" mass="9364">EEALLAFEYGYSTSAPQQLVIWEAQFGDFANGAQVAIDQFISSGETKWDRYSGLTILLPHGYDGQGPEHSSARPERWLQLCAEN</sequence>
<comment type="caution">
    <text evidence="6">The sequence shown here is derived from an EMBL/GenBank/DDBJ whole genome shotgun (WGS) entry which is preliminary data.</text>
</comment>
<dbReference type="GO" id="GO:0005829">
    <property type="term" value="C:cytosol"/>
    <property type="evidence" value="ECO:0007669"/>
    <property type="project" value="TreeGrafter"/>
</dbReference>
<dbReference type="PANTHER" id="PTHR23152:SF4">
    <property type="entry name" value="2-OXOADIPATE DEHYDROGENASE COMPLEX COMPONENT E1"/>
    <property type="match status" value="1"/>
</dbReference>
<accession>A0AAW6XF18</accession>
<dbReference type="AlphaFoldDB" id="A0AAW6XF18"/>
<comment type="cofactor">
    <cofactor evidence="1">
        <name>thiamine diphosphate</name>
        <dbReference type="ChEBI" id="CHEBI:58937"/>
    </cofactor>
</comment>
<dbReference type="Pfam" id="PF02779">
    <property type="entry name" value="Transket_pyr"/>
    <property type="match status" value="1"/>
</dbReference>
<dbReference type="InterPro" id="IPR005475">
    <property type="entry name" value="Transketolase-like_Pyr-bd"/>
</dbReference>
<evidence type="ECO:0000313" key="7">
    <source>
        <dbReference type="Proteomes" id="UP001230300"/>
    </source>
</evidence>
<keyword evidence="3" id="KW-0560">Oxidoreductase</keyword>
<reference evidence="6" key="1">
    <citation type="submission" date="2023-05" db="EMBL/GenBank/DDBJ databases">
        <title>Cataloging the Phylogenetic Diversity of Human Bladder Bacteria.</title>
        <authorList>
            <person name="Du J."/>
        </authorList>
    </citation>
    <scope>NUCLEOTIDE SEQUENCE</scope>
    <source>
        <strain evidence="6">UMB9226</strain>
    </source>
</reference>
<dbReference type="GO" id="GO:0045252">
    <property type="term" value="C:oxoglutarate dehydrogenase complex"/>
    <property type="evidence" value="ECO:0007669"/>
    <property type="project" value="TreeGrafter"/>
</dbReference>
<dbReference type="SUPFAM" id="SSF52518">
    <property type="entry name" value="Thiamin diphosphate-binding fold (THDP-binding)"/>
    <property type="match status" value="1"/>
</dbReference>
<protein>
    <recommendedName>
        <fullName evidence="2">oxoglutarate dehydrogenase (succinyl-transferring)</fullName>
        <ecNumber evidence="2">1.2.4.2</ecNumber>
    </recommendedName>
</protein>
<dbReference type="Gene3D" id="3.40.50.12470">
    <property type="match status" value="1"/>
</dbReference>
<dbReference type="InterPro" id="IPR029061">
    <property type="entry name" value="THDP-binding"/>
</dbReference>
<dbReference type="Gene3D" id="3.40.50.11610">
    <property type="entry name" value="Multifunctional 2-oxoglutarate metabolism enzyme, C-terminal domain"/>
    <property type="match status" value="1"/>
</dbReference>
<organism evidence="6 7">
    <name type="scientific">Lactobacillus crispatus</name>
    <dbReference type="NCBI Taxonomy" id="47770"/>
    <lineage>
        <taxon>Bacteria</taxon>
        <taxon>Bacillati</taxon>
        <taxon>Bacillota</taxon>
        <taxon>Bacilli</taxon>
        <taxon>Lactobacillales</taxon>
        <taxon>Lactobacillaceae</taxon>
        <taxon>Lactobacillus</taxon>
    </lineage>
</organism>
<feature type="domain" description="Transketolase-like pyrimidine-binding" evidence="5">
    <location>
        <begin position="1"/>
        <end position="83"/>
    </location>
</feature>
<evidence type="ECO:0000256" key="2">
    <source>
        <dbReference type="ARBA" id="ARBA00012280"/>
    </source>
</evidence>
<dbReference type="GO" id="GO:0006099">
    <property type="term" value="P:tricarboxylic acid cycle"/>
    <property type="evidence" value="ECO:0007669"/>
    <property type="project" value="TreeGrafter"/>
</dbReference>
<dbReference type="GO" id="GO:0030976">
    <property type="term" value="F:thiamine pyrophosphate binding"/>
    <property type="evidence" value="ECO:0007669"/>
    <property type="project" value="InterPro"/>
</dbReference>